<dbReference type="RefSeq" id="WP_183633729.1">
    <property type="nucleotide sequence ID" value="NZ_BAABLE010000011.1"/>
</dbReference>
<feature type="transmembrane region" description="Helical" evidence="14">
    <location>
        <begin position="144"/>
        <end position="164"/>
    </location>
</feature>
<keyword evidence="4" id="KW-0597">Phosphoprotein</keyword>
<dbReference type="InterPro" id="IPR036097">
    <property type="entry name" value="HisK_dim/P_sf"/>
</dbReference>
<proteinExistence type="predicted"/>
<dbReference type="Proteomes" id="UP000561045">
    <property type="component" value="Unassembled WGS sequence"/>
</dbReference>
<keyword evidence="19" id="KW-1185">Reference proteome</keyword>
<dbReference type="Gene3D" id="3.30.565.10">
    <property type="entry name" value="Histidine kinase-like ATPase, C-terminal domain"/>
    <property type="match status" value="1"/>
</dbReference>
<evidence type="ECO:0000256" key="11">
    <source>
        <dbReference type="ARBA" id="ARBA00023012"/>
    </source>
</evidence>
<keyword evidence="11" id="KW-0902">Two-component regulatory system</keyword>
<dbReference type="InterPro" id="IPR050351">
    <property type="entry name" value="BphY/WalK/GraS-like"/>
</dbReference>
<keyword evidence="7" id="KW-0547">Nucleotide-binding</keyword>
<evidence type="ECO:0000256" key="3">
    <source>
        <dbReference type="ARBA" id="ARBA00012438"/>
    </source>
</evidence>
<dbReference type="SMART" id="SM00387">
    <property type="entry name" value="HATPase_c"/>
    <property type="match status" value="1"/>
</dbReference>
<dbReference type="SUPFAM" id="SSF55874">
    <property type="entry name" value="ATPase domain of HSP90 chaperone/DNA topoisomerase II/histidine kinase"/>
    <property type="match status" value="1"/>
</dbReference>
<dbReference type="EMBL" id="JACIET010000001">
    <property type="protein sequence ID" value="MBB4012179.1"/>
    <property type="molecule type" value="Genomic_DNA"/>
</dbReference>
<dbReference type="Pfam" id="PF00672">
    <property type="entry name" value="HAMP"/>
    <property type="match status" value="1"/>
</dbReference>
<dbReference type="InterPro" id="IPR000014">
    <property type="entry name" value="PAS"/>
</dbReference>
<evidence type="ECO:0000313" key="18">
    <source>
        <dbReference type="EMBL" id="MBB4012179.1"/>
    </source>
</evidence>
<dbReference type="Gene3D" id="6.10.340.10">
    <property type="match status" value="1"/>
</dbReference>
<comment type="subcellular location">
    <subcellularLocation>
        <location evidence="2">Membrane</location>
        <topology evidence="2">Multi-pass membrane protein</topology>
    </subcellularLocation>
</comment>
<dbReference type="Gene3D" id="3.30.450.20">
    <property type="entry name" value="PAS domain"/>
    <property type="match status" value="2"/>
</dbReference>
<dbReference type="SUPFAM" id="SSF158472">
    <property type="entry name" value="HAMP domain-like"/>
    <property type="match status" value="1"/>
</dbReference>
<dbReference type="Pfam" id="PF02518">
    <property type="entry name" value="HATPase_c"/>
    <property type="match status" value="1"/>
</dbReference>
<evidence type="ECO:0000256" key="13">
    <source>
        <dbReference type="SAM" id="Coils"/>
    </source>
</evidence>
<dbReference type="InterPro" id="IPR003660">
    <property type="entry name" value="HAMP_dom"/>
</dbReference>
<keyword evidence="9" id="KW-0067">ATP-binding</keyword>
<dbReference type="CDD" id="cd06225">
    <property type="entry name" value="HAMP"/>
    <property type="match status" value="1"/>
</dbReference>
<dbReference type="PRINTS" id="PR00344">
    <property type="entry name" value="BCTRLSENSOR"/>
</dbReference>
<dbReference type="Pfam" id="PF13426">
    <property type="entry name" value="PAS_9"/>
    <property type="match status" value="1"/>
</dbReference>
<dbReference type="GO" id="GO:0000156">
    <property type="term" value="F:phosphorelay response regulator activity"/>
    <property type="evidence" value="ECO:0007669"/>
    <property type="project" value="TreeGrafter"/>
</dbReference>
<dbReference type="CDD" id="cd00082">
    <property type="entry name" value="HisKA"/>
    <property type="match status" value="1"/>
</dbReference>
<dbReference type="AlphaFoldDB" id="A0A840BKV5"/>
<evidence type="ECO:0000256" key="7">
    <source>
        <dbReference type="ARBA" id="ARBA00022741"/>
    </source>
</evidence>
<keyword evidence="8" id="KW-0418">Kinase</keyword>
<feature type="coiled-coil region" evidence="13">
    <location>
        <begin position="210"/>
        <end position="248"/>
    </location>
</feature>
<dbReference type="InterPro" id="IPR035965">
    <property type="entry name" value="PAS-like_dom_sf"/>
</dbReference>
<feature type="transmembrane region" description="Helical" evidence="14">
    <location>
        <begin position="12"/>
        <end position="32"/>
    </location>
</feature>
<dbReference type="GO" id="GO:0030295">
    <property type="term" value="F:protein kinase activator activity"/>
    <property type="evidence" value="ECO:0007669"/>
    <property type="project" value="TreeGrafter"/>
</dbReference>
<dbReference type="SUPFAM" id="SSF55785">
    <property type="entry name" value="PYP-like sensor domain (PAS domain)"/>
    <property type="match status" value="2"/>
</dbReference>
<feature type="domain" description="HAMP" evidence="17">
    <location>
        <begin position="166"/>
        <end position="218"/>
    </location>
</feature>
<keyword evidence="12 14" id="KW-0472">Membrane</keyword>
<evidence type="ECO:0000256" key="6">
    <source>
        <dbReference type="ARBA" id="ARBA00022692"/>
    </source>
</evidence>
<keyword evidence="13" id="KW-0175">Coiled coil</keyword>
<evidence type="ECO:0000256" key="5">
    <source>
        <dbReference type="ARBA" id="ARBA00022679"/>
    </source>
</evidence>
<name>A0A840BKV5_9RHOO</name>
<organism evidence="18 19">
    <name type="scientific">Niveibacterium umoris</name>
    <dbReference type="NCBI Taxonomy" id="1193620"/>
    <lineage>
        <taxon>Bacteria</taxon>
        <taxon>Pseudomonadati</taxon>
        <taxon>Pseudomonadota</taxon>
        <taxon>Betaproteobacteria</taxon>
        <taxon>Rhodocyclales</taxon>
        <taxon>Rhodocyclaceae</taxon>
        <taxon>Niveibacterium</taxon>
    </lineage>
</organism>
<dbReference type="SMART" id="SM00304">
    <property type="entry name" value="HAMP"/>
    <property type="match status" value="1"/>
</dbReference>
<evidence type="ECO:0000256" key="1">
    <source>
        <dbReference type="ARBA" id="ARBA00000085"/>
    </source>
</evidence>
<accession>A0A840BKV5</accession>
<reference evidence="18 19" key="1">
    <citation type="submission" date="2020-08" db="EMBL/GenBank/DDBJ databases">
        <title>Genomic Encyclopedia of Type Strains, Phase IV (KMG-IV): sequencing the most valuable type-strain genomes for metagenomic binning, comparative biology and taxonomic classification.</title>
        <authorList>
            <person name="Goeker M."/>
        </authorList>
    </citation>
    <scope>NUCLEOTIDE SEQUENCE [LARGE SCALE GENOMIC DNA]</scope>
    <source>
        <strain evidence="18 19">DSM 106739</strain>
    </source>
</reference>
<dbReference type="PROSITE" id="PS50112">
    <property type="entry name" value="PAS"/>
    <property type="match status" value="1"/>
</dbReference>
<dbReference type="NCBIfam" id="TIGR00229">
    <property type="entry name" value="sensory_box"/>
    <property type="match status" value="2"/>
</dbReference>
<dbReference type="PANTHER" id="PTHR42878:SF7">
    <property type="entry name" value="SENSOR HISTIDINE KINASE GLRK"/>
    <property type="match status" value="1"/>
</dbReference>
<keyword evidence="10 14" id="KW-1133">Transmembrane helix</keyword>
<evidence type="ECO:0000259" key="15">
    <source>
        <dbReference type="PROSITE" id="PS50109"/>
    </source>
</evidence>
<dbReference type="InterPro" id="IPR005467">
    <property type="entry name" value="His_kinase_dom"/>
</dbReference>
<dbReference type="GO" id="GO:0007234">
    <property type="term" value="P:osmosensory signaling via phosphorelay pathway"/>
    <property type="evidence" value="ECO:0007669"/>
    <property type="project" value="TreeGrafter"/>
</dbReference>
<evidence type="ECO:0000313" key="19">
    <source>
        <dbReference type="Proteomes" id="UP000561045"/>
    </source>
</evidence>
<evidence type="ECO:0000256" key="14">
    <source>
        <dbReference type="SAM" id="Phobius"/>
    </source>
</evidence>
<evidence type="ECO:0000256" key="10">
    <source>
        <dbReference type="ARBA" id="ARBA00022989"/>
    </source>
</evidence>
<comment type="catalytic activity">
    <reaction evidence="1">
        <text>ATP + protein L-histidine = ADP + protein N-phospho-L-histidine.</text>
        <dbReference type="EC" id="2.7.13.3"/>
    </reaction>
</comment>
<evidence type="ECO:0000256" key="12">
    <source>
        <dbReference type="ARBA" id="ARBA00023136"/>
    </source>
</evidence>
<dbReference type="InterPro" id="IPR003594">
    <property type="entry name" value="HATPase_dom"/>
</dbReference>
<feature type="coiled-coil region" evidence="13">
    <location>
        <begin position="485"/>
        <end position="537"/>
    </location>
</feature>
<dbReference type="EC" id="2.7.13.3" evidence="3"/>
<dbReference type="CDD" id="cd00130">
    <property type="entry name" value="PAS"/>
    <property type="match status" value="1"/>
</dbReference>
<dbReference type="InterPro" id="IPR004358">
    <property type="entry name" value="Sig_transdc_His_kin-like_C"/>
</dbReference>
<dbReference type="Pfam" id="PF13188">
    <property type="entry name" value="PAS_8"/>
    <property type="match status" value="1"/>
</dbReference>
<sequence>MSRKTRSLRTSILLFVAIGLALPALFALPLLYNSYQVEVERRITLQLDQYANILAFGAREPLWNLSPDGVRPLVEAIMSDPDVVTVTIVDRTAGPLMEIKRGQPARQVRETARKVIYKDRELGTVHVGVTGDTVRAQQLRQMSAFAGTALLQLAFAAGLIFWLLRRRLVAPLASLGNAADALARGELSQEIPSRGDDEIGHLASRLEVTRKELLGLFADLENKNEALARELEERQRSEAARRESEERLATVFALTAAPMSVARKDDGLFLMVNPAWERTFGFAQGEVLDRRASEIPLWIDEGARESCIAEIDSKGRLDGREVWMRSREGAGLLMEASARLFRAGNEELLVWNLRDITVERAAEEALRESEQRFAALFHHAPVALCIVDLTHEAEVLDVNTQFESDFGRTLSGCIGKPLSALGLWASEEDAGRFAGMLSGQGEEEKISAWTLSAAGERACHDIAGRRVTLHGRACFIWSAIDVTPIINAKAEVEEINRTLEDKVARRTHDLESANRELGELLNRLQTAQTQLVQSEKLAALGSLVAGVAHELNTPIGNCLMVASTLEDHRRDLQSALESGLRRSTLSEFMSALTDGNDTLLRNLQKAADLVSSFKQVAVDQIGARRRAFDLREIAREIEVTLAPTFRKAGCTFANEIPEGLDFDSYPGPLGQVITNLATNAITHGFETHAGGRITVSAEAESEQHVKLVFSDNGRGIPAENLPRIFDPFFTTKLGRGGTGLGLNIVYNIVTGVLGGAIRVESQPGHGTSFILTLPRKAPQRADDQEGEIA</sequence>
<dbReference type="InterPro" id="IPR003661">
    <property type="entry name" value="HisK_dim/P_dom"/>
</dbReference>
<dbReference type="PANTHER" id="PTHR42878">
    <property type="entry name" value="TWO-COMPONENT HISTIDINE KINASE"/>
    <property type="match status" value="1"/>
</dbReference>
<evidence type="ECO:0000256" key="2">
    <source>
        <dbReference type="ARBA" id="ARBA00004141"/>
    </source>
</evidence>
<evidence type="ECO:0000256" key="9">
    <source>
        <dbReference type="ARBA" id="ARBA00022840"/>
    </source>
</evidence>
<dbReference type="GO" id="GO:0016020">
    <property type="term" value="C:membrane"/>
    <property type="evidence" value="ECO:0007669"/>
    <property type="project" value="UniProtKB-SubCell"/>
</dbReference>
<protein>
    <recommendedName>
        <fullName evidence="3">histidine kinase</fullName>
        <ecNumber evidence="3">2.7.13.3</ecNumber>
    </recommendedName>
</protein>
<keyword evidence="6 14" id="KW-0812">Transmembrane</keyword>
<dbReference type="GO" id="GO:0000155">
    <property type="term" value="F:phosphorelay sensor kinase activity"/>
    <property type="evidence" value="ECO:0007669"/>
    <property type="project" value="InterPro"/>
</dbReference>
<feature type="domain" description="Histidine kinase" evidence="15">
    <location>
        <begin position="546"/>
        <end position="777"/>
    </location>
</feature>
<dbReference type="PROSITE" id="PS50109">
    <property type="entry name" value="HIS_KIN"/>
    <property type="match status" value="1"/>
</dbReference>
<keyword evidence="5" id="KW-0808">Transferase</keyword>
<evidence type="ECO:0000256" key="4">
    <source>
        <dbReference type="ARBA" id="ARBA00022553"/>
    </source>
</evidence>
<evidence type="ECO:0000256" key="8">
    <source>
        <dbReference type="ARBA" id="ARBA00022777"/>
    </source>
</evidence>
<evidence type="ECO:0000259" key="17">
    <source>
        <dbReference type="PROSITE" id="PS50885"/>
    </source>
</evidence>
<dbReference type="SUPFAM" id="SSF47384">
    <property type="entry name" value="Homodimeric domain of signal transducing histidine kinase"/>
    <property type="match status" value="1"/>
</dbReference>
<dbReference type="GO" id="GO:0005524">
    <property type="term" value="F:ATP binding"/>
    <property type="evidence" value="ECO:0007669"/>
    <property type="project" value="UniProtKB-KW"/>
</dbReference>
<evidence type="ECO:0000259" key="16">
    <source>
        <dbReference type="PROSITE" id="PS50112"/>
    </source>
</evidence>
<dbReference type="InterPro" id="IPR036890">
    <property type="entry name" value="HATPase_C_sf"/>
</dbReference>
<comment type="caution">
    <text evidence="18">The sequence shown here is derived from an EMBL/GenBank/DDBJ whole genome shotgun (WGS) entry which is preliminary data.</text>
</comment>
<gene>
    <name evidence="18" type="ORF">GGR36_001487</name>
</gene>
<feature type="domain" description="PAS" evidence="16">
    <location>
        <begin position="244"/>
        <end position="290"/>
    </location>
</feature>
<dbReference type="SMART" id="SM00091">
    <property type="entry name" value="PAS"/>
    <property type="match status" value="2"/>
</dbReference>
<dbReference type="PROSITE" id="PS50885">
    <property type="entry name" value="HAMP"/>
    <property type="match status" value="1"/>
</dbReference>
<dbReference type="Gene3D" id="1.10.287.130">
    <property type="match status" value="1"/>
</dbReference>